<evidence type="ECO:0000259" key="27">
    <source>
        <dbReference type="Pfam" id="PF11933"/>
    </source>
</evidence>
<dbReference type="GeneTree" id="ENSGT00940000163423"/>
<comment type="catalytic activity">
    <reaction evidence="18">
        <text>Na(+)(in) = Na(+)(out)</text>
        <dbReference type="Rhea" id="RHEA:34963"/>
        <dbReference type="ChEBI" id="CHEBI:29101"/>
    </reaction>
</comment>
<dbReference type="InterPro" id="IPR001696">
    <property type="entry name" value="Na_channel_asu"/>
</dbReference>
<dbReference type="Gene3D" id="1.20.120.350">
    <property type="entry name" value="Voltage-gated potassium channels. Chain C"/>
    <property type="match status" value="4"/>
</dbReference>
<dbReference type="Pfam" id="PF24609">
    <property type="entry name" value="IQ_SCN5A_C"/>
    <property type="match status" value="1"/>
</dbReference>
<dbReference type="CDD" id="cd13433">
    <property type="entry name" value="Na_channel_gate"/>
    <property type="match status" value="1"/>
</dbReference>
<keyword evidence="13 22" id="KW-0472">Membrane</keyword>
<dbReference type="PROSITE" id="PS50096">
    <property type="entry name" value="IQ"/>
    <property type="match status" value="1"/>
</dbReference>
<evidence type="ECO:0000259" key="26">
    <source>
        <dbReference type="Pfam" id="PF06512"/>
    </source>
</evidence>
<evidence type="ECO:0000256" key="5">
    <source>
        <dbReference type="ARBA" id="ARBA00022553"/>
    </source>
</evidence>
<evidence type="ECO:0000256" key="6">
    <source>
        <dbReference type="ARBA" id="ARBA00022692"/>
    </source>
</evidence>
<feature type="transmembrane region" description="Helical" evidence="22">
    <location>
        <begin position="1441"/>
        <end position="1459"/>
    </location>
</feature>
<feature type="transmembrane region" description="Helical" evidence="22">
    <location>
        <begin position="226"/>
        <end position="246"/>
    </location>
</feature>
<feature type="domain" description="Voltage-gated Na+ ion channel cytoplasmic" evidence="27">
    <location>
        <begin position="469"/>
        <end position="612"/>
    </location>
</feature>
<keyword evidence="15" id="KW-0325">Glycoprotein</keyword>
<feature type="transmembrane region" description="Helical" evidence="22">
    <location>
        <begin position="1158"/>
        <end position="1178"/>
    </location>
</feature>
<feature type="transmembrane region" description="Helical" evidence="22">
    <location>
        <begin position="863"/>
        <end position="886"/>
    </location>
</feature>
<keyword evidence="9 22" id="KW-0851">Voltage-gated channel</keyword>
<evidence type="ECO:0000256" key="13">
    <source>
        <dbReference type="ARBA" id="ARBA00023136"/>
    </source>
</evidence>
<keyword evidence="14" id="KW-1015">Disulfide bond</keyword>
<dbReference type="InterPro" id="IPR058542">
    <property type="entry name" value="IQ_SCN5A_C"/>
</dbReference>
<feature type="transmembrane region" description="Helical" evidence="22">
    <location>
        <begin position="1630"/>
        <end position="1655"/>
    </location>
</feature>
<dbReference type="InterPro" id="IPR044564">
    <property type="entry name" value="Na_chnl_inactivation_gate"/>
</dbReference>
<dbReference type="SMART" id="SM00015">
    <property type="entry name" value="IQ"/>
    <property type="match status" value="1"/>
</dbReference>
<keyword evidence="11 22" id="KW-0915">Sodium</keyword>
<dbReference type="GO" id="GO:0001518">
    <property type="term" value="C:voltage-gated sodium channel complex"/>
    <property type="evidence" value="ECO:0007669"/>
    <property type="project" value="UniProtKB-UniRule"/>
</dbReference>
<gene>
    <name evidence="29" type="primary">LOC115196104</name>
</gene>
<dbReference type="InterPro" id="IPR024583">
    <property type="entry name" value="Na_trans_cytopl"/>
</dbReference>
<evidence type="ECO:0000256" key="4">
    <source>
        <dbReference type="ARBA" id="ARBA00022475"/>
    </source>
</evidence>
<feature type="compositionally biased region" description="Basic and acidic residues" evidence="24">
    <location>
        <begin position="33"/>
        <end position="58"/>
    </location>
</feature>
<evidence type="ECO:0000256" key="21">
    <source>
        <dbReference type="ARBA" id="ARBA00064899"/>
    </source>
</evidence>
<dbReference type="GO" id="GO:0086010">
    <property type="term" value="P:membrane depolarization during action potential"/>
    <property type="evidence" value="ECO:0007669"/>
    <property type="project" value="TreeGrafter"/>
</dbReference>
<keyword evidence="23" id="KW-0175">Coiled coil</keyword>
<name>A0A674DRZ3_SALTR</name>
<feature type="compositionally biased region" description="Polar residues" evidence="24">
    <location>
        <begin position="1838"/>
        <end position="1861"/>
    </location>
</feature>
<evidence type="ECO:0000313" key="30">
    <source>
        <dbReference type="Proteomes" id="UP000472277"/>
    </source>
</evidence>
<evidence type="ECO:0000256" key="2">
    <source>
        <dbReference type="ARBA" id="ARBA00022448"/>
    </source>
</evidence>
<dbReference type="PANTHER" id="PTHR10037:SF278">
    <property type="entry name" value="SODIUM CHANNEL PROTEIN TYPE 2 SUBUNIT ALPHA"/>
    <property type="match status" value="1"/>
</dbReference>
<feature type="domain" description="SCN5A-like C-terminal IQ motif" evidence="28">
    <location>
        <begin position="1777"/>
        <end position="1808"/>
    </location>
</feature>
<comment type="caution">
    <text evidence="22">Lacks conserved residue(s) required for the propagation of feature annotation.</text>
</comment>
<evidence type="ECO:0000259" key="28">
    <source>
        <dbReference type="Pfam" id="PF24609"/>
    </source>
</evidence>
<keyword evidence="5" id="KW-0597">Phosphoprotein</keyword>
<keyword evidence="2 22" id="KW-0813">Transport</keyword>
<dbReference type="InterPro" id="IPR043203">
    <property type="entry name" value="VGCC_Ca_Na"/>
</dbReference>
<dbReference type="Pfam" id="PF11933">
    <property type="entry name" value="Na_trans_cytopl"/>
    <property type="match status" value="1"/>
</dbReference>
<evidence type="ECO:0000256" key="9">
    <source>
        <dbReference type="ARBA" id="ARBA00022882"/>
    </source>
</evidence>
<feature type="compositionally biased region" description="Basic and acidic residues" evidence="24">
    <location>
        <begin position="1862"/>
        <end position="1886"/>
    </location>
</feature>
<feature type="transmembrane region" description="Helical" evidence="22">
    <location>
        <begin position="1471"/>
        <end position="1491"/>
    </location>
</feature>
<dbReference type="FunFam" id="1.10.238.10:FF:000002">
    <property type="entry name" value="Sodium channel protein"/>
    <property type="match status" value="1"/>
</dbReference>
<evidence type="ECO:0000256" key="14">
    <source>
        <dbReference type="ARBA" id="ARBA00023157"/>
    </source>
</evidence>
<keyword evidence="4" id="KW-1003">Cell membrane</keyword>
<feature type="compositionally biased region" description="Basic residues" evidence="24">
    <location>
        <begin position="424"/>
        <end position="438"/>
    </location>
</feature>
<feature type="region of interest" description="Disordered" evidence="24">
    <location>
        <begin position="401"/>
        <end position="441"/>
    </location>
</feature>
<evidence type="ECO:0000313" key="29">
    <source>
        <dbReference type="Ensembl" id="ENSSTUP00000098319.1"/>
    </source>
</evidence>
<dbReference type="FunFam" id="1.20.120.350:FF:000002">
    <property type="entry name" value="Sodium channel protein"/>
    <property type="match status" value="1"/>
</dbReference>
<dbReference type="GO" id="GO:0019228">
    <property type="term" value="P:neuronal action potential"/>
    <property type="evidence" value="ECO:0007669"/>
    <property type="project" value="TreeGrafter"/>
</dbReference>
<dbReference type="Gene3D" id="1.20.5.1190">
    <property type="entry name" value="iswi atpase"/>
    <property type="match status" value="1"/>
</dbReference>
<feature type="transmembrane region" description="Helical" evidence="22">
    <location>
        <begin position="693"/>
        <end position="716"/>
    </location>
</feature>
<feature type="transmembrane region" description="Helical" evidence="22">
    <location>
        <begin position="330"/>
        <end position="357"/>
    </location>
</feature>
<dbReference type="Ensembl" id="ENSSTUT00000105555.1">
    <property type="protein sequence ID" value="ENSSTUP00000098319.1"/>
    <property type="gene ID" value="ENSSTUG00000037399.1"/>
</dbReference>
<dbReference type="Gene3D" id="1.10.287.70">
    <property type="match status" value="4"/>
</dbReference>
<dbReference type="FunFam" id="1.20.120.350:FF:000004">
    <property type="entry name" value="Sodium channel protein"/>
    <property type="match status" value="1"/>
</dbReference>
<comment type="function">
    <text evidence="22">Mediates the voltage-dependent sodium ion permeability of excitable membranes. Assuming opened or closed conformations in response to the voltage difference across the membrane, the protein forms a sodium-selective channel through which Na(+) ions may pass in accordance with their electrochemical gradient.</text>
</comment>
<feature type="transmembrane region" description="Helical" evidence="22">
    <location>
        <begin position="199"/>
        <end position="220"/>
    </location>
</feature>
<evidence type="ECO:0000256" key="15">
    <source>
        <dbReference type="ARBA" id="ARBA00023180"/>
    </source>
</evidence>
<evidence type="ECO:0000256" key="10">
    <source>
        <dbReference type="ARBA" id="ARBA00022989"/>
    </source>
</evidence>
<dbReference type="InterPro" id="IPR000048">
    <property type="entry name" value="IQ_motif_EF-hand-BS"/>
</dbReference>
<dbReference type="Proteomes" id="UP000472277">
    <property type="component" value="Chromosome 6"/>
</dbReference>
<feature type="transmembrane region" description="Helical" evidence="22">
    <location>
        <begin position="1528"/>
        <end position="1556"/>
    </location>
</feature>
<feature type="domain" description="Ion transport" evidence="25">
    <location>
        <begin position="662"/>
        <end position="892"/>
    </location>
</feature>
<organism evidence="29 30">
    <name type="scientific">Salmo trutta</name>
    <name type="common">Brown trout</name>
    <dbReference type="NCBI Taxonomy" id="8032"/>
    <lineage>
        <taxon>Eukaryota</taxon>
        <taxon>Metazoa</taxon>
        <taxon>Chordata</taxon>
        <taxon>Craniata</taxon>
        <taxon>Vertebrata</taxon>
        <taxon>Euteleostomi</taxon>
        <taxon>Actinopterygii</taxon>
        <taxon>Neopterygii</taxon>
        <taxon>Teleostei</taxon>
        <taxon>Protacanthopterygii</taxon>
        <taxon>Salmoniformes</taxon>
        <taxon>Salmonidae</taxon>
        <taxon>Salmoninae</taxon>
        <taxon>Salmo</taxon>
    </lineage>
</organism>
<dbReference type="InterPro" id="IPR010526">
    <property type="entry name" value="Na_trans_assoc_dom"/>
</dbReference>
<evidence type="ECO:0000256" key="17">
    <source>
        <dbReference type="ARBA" id="ARBA00023303"/>
    </source>
</evidence>
<feature type="transmembrane region" description="Helical" evidence="22">
    <location>
        <begin position="663"/>
        <end position="681"/>
    </location>
</feature>
<evidence type="ECO:0000256" key="7">
    <source>
        <dbReference type="ARBA" id="ARBA00022737"/>
    </source>
</evidence>
<dbReference type="InterPro" id="IPR005821">
    <property type="entry name" value="Ion_trans_dom"/>
</dbReference>
<dbReference type="InterPro" id="IPR027359">
    <property type="entry name" value="Volt_channel_dom_sf"/>
</dbReference>
<feature type="transmembrane region" description="Helical" evidence="22">
    <location>
        <begin position="1411"/>
        <end position="1429"/>
    </location>
</feature>
<evidence type="ECO:0000259" key="25">
    <source>
        <dbReference type="Pfam" id="PF00520"/>
    </source>
</evidence>
<feature type="transmembrane region" description="Helical" evidence="22">
    <location>
        <begin position="728"/>
        <end position="752"/>
    </location>
</feature>
<feature type="region of interest" description="Disordered" evidence="24">
    <location>
        <begin position="33"/>
        <end position="59"/>
    </location>
</feature>
<evidence type="ECO:0000256" key="11">
    <source>
        <dbReference type="ARBA" id="ARBA00023053"/>
    </source>
</evidence>
<evidence type="ECO:0000256" key="20">
    <source>
        <dbReference type="ARBA" id="ARBA00055248"/>
    </source>
</evidence>
<evidence type="ECO:0000256" key="12">
    <source>
        <dbReference type="ARBA" id="ARBA00023065"/>
    </source>
</evidence>
<dbReference type="GO" id="GO:0005248">
    <property type="term" value="F:voltage-gated sodium channel activity"/>
    <property type="evidence" value="ECO:0007669"/>
    <property type="project" value="InterPro"/>
</dbReference>
<evidence type="ECO:0000256" key="16">
    <source>
        <dbReference type="ARBA" id="ARBA00023201"/>
    </source>
</evidence>
<evidence type="ECO:0000256" key="18">
    <source>
        <dbReference type="ARBA" id="ARBA00036239"/>
    </source>
</evidence>
<dbReference type="SUPFAM" id="SSF81324">
    <property type="entry name" value="Voltage-gated potassium channels"/>
    <property type="match status" value="4"/>
</dbReference>
<feature type="domain" description="Ion transport" evidence="25">
    <location>
        <begin position="1410"/>
        <end position="1665"/>
    </location>
</feature>
<keyword evidence="8" id="KW-0832">Ubl conjugation</keyword>
<proteinExistence type="inferred from homology"/>
<feature type="domain" description="Ion transport" evidence="25">
    <location>
        <begin position="1089"/>
        <end position="1362"/>
    </location>
</feature>
<dbReference type="FunFam" id="1.20.120.350:FF:000003">
    <property type="entry name" value="Voltage-dependent sodium channel"/>
    <property type="match status" value="1"/>
</dbReference>
<evidence type="ECO:0000256" key="22">
    <source>
        <dbReference type="RuleBase" id="RU361132"/>
    </source>
</evidence>
<keyword evidence="3 22" id="KW-0894">Sodium channel</keyword>
<dbReference type="Pfam" id="PF06512">
    <property type="entry name" value="Na_trans_assoc"/>
    <property type="match status" value="1"/>
</dbReference>
<feature type="domain" description="Ion transport" evidence="25">
    <location>
        <begin position="139"/>
        <end position="363"/>
    </location>
</feature>
<dbReference type="FunFam" id="1.10.287.70:FF:000001">
    <property type="entry name" value="Sodium channel protein"/>
    <property type="match status" value="1"/>
</dbReference>
<evidence type="ECO:0000256" key="1">
    <source>
        <dbReference type="ARBA" id="ARBA00004651"/>
    </source>
</evidence>
<comment type="subunit">
    <text evidence="21">Voltage-gated sodium (Nav) channels consist of an ion-conducting alpha subunit which is functional on its own associated with regulatory beta subunits.</text>
</comment>
<feature type="transmembrane region" description="Helical" evidence="22">
    <location>
        <begin position="1207"/>
        <end position="1233"/>
    </location>
</feature>
<keyword evidence="7" id="KW-0677">Repeat</keyword>
<keyword evidence="12 22" id="KW-0406">Ion transport</keyword>
<dbReference type="PRINTS" id="PR00170">
    <property type="entry name" value="NACHANNEL"/>
</dbReference>
<evidence type="ECO:0000256" key="24">
    <source>
        <dbReference type="SAM" id="MobiDB-lite"/>
    </source>
</evidence>
<sequence length="1886" mass="214098">MAQLLVPPGPDSFCRFCPDSLAAIERRIAEEEARKPRVDRCSDSNDDNEPKPNSDLEAGKSLPFIYGDVPQGFVSTPLEDLDPFYSIQKTFIVLNHGKAIFRFNATPACYILSPFSPLRRIAIAVLVHSYPFTSISRYGIYTFESLIKILARGFCVGKFTFLRDPWNWLDFMVISMAYVTEFVNLGNVSALRTFRVLRALKTISVIPGLKTIVGALIQSVKKLSDVMILTVFCLSVFALIGLQLFMGNLRQKCNYYYLPNRRDALLCGNGSGAGLCPEGFTCIKAGRNPDYDYTSFDSFGWAFLSLFRLMTQDFWENLYQQTLRAAGKPYMIFFVLVIFLGSFYLVNLILAVVAMAYDEQNQATIEEAAQKEEEFQAMLEQLKRQQEEALVLADFCFGRGGPSSEASSGTSKLISKSAKERMNRQKKRKERGEHKKFHKSESEDSIKRLSFRFSIDANRLSYEKRCSSPNQASTQRNSRASLFSFQGRARDVVSDNDFADDEQSTFEDTDSRRGSLFVPCRIERRSSTVSQTSLAPQRVLLPANGKMHSTVDCNGVVSLVGGTSVPTSPVGLLLPEVSYSFYQLKKRRSRQASMAYLDEPDRARARAMSVASILTNTMEELEESRQKCPPCWYKFANTCLIWDCCPMWLSFKGIVNTVVMDPFVDLAITVCIVLNTLFMAMEHYPMTKEFNHVLSVGNLVFTGIFTAEMCFKLIALDPYYYFQQGWNIFDGIIVSLSLMELGLANVEGLSVLRSFRLLRVFKLAKSWPTLNMLIKIIGNSVGALGNLTLVLAIIVFIFAVVGMQLFGKSYKECVCKIADNCQLPRWHMHDFFHSFLIVFRVLCGEWIETMWDCMEVAGQSMCLIVFMMVMVIGNLVVLNLFLALLLSSFSADNLAATDDDSEMNNLQIAVGRIQRGVAWVKVTIRQVIQSLFLGGGATKRVKGGSLEGDKTLDELHSSINGKGGNCISKHMLVEITKDPSGVCLKEGNGRPRGGLGVGLGDSTANYPKEECNYMSFIHNPSLTVSVPIAVCESDFETAITEDFSSDSDPENCFTDGCVLRFQCCQVNVEEGKWKMWWTLRKTCFIIVEHNWFETLIIFMILLSSGALAFEDIYIEQRKTIKIVLEYADKVFTYIFILEMLLKWVAYGFKKYFTNAWCWLDFLIVDVSLVSLVANALGYSELSAIKSLRTLRALRPLRALSRFEGMRVVVNALLGAIPSIMNVLLVCLIFWLIFSIMGVNLFAGKYYYCVNTTNDETFPIEVVNNKSDCLALANNSARWKNVKINFDNVGAGYLALLQVATFKGWMDIMYAAVDSRNVELQPQYEQNLYMYLYFVIFIIFGSFFTLNLFIGVIIDNFNQQKKKIRQDIFMTEEQKKYYNAMKKLGSKKPQKPIPRPTNAFQGCVFDFVTKQAFDIVIMILICLNMVTMMVEEDDQTPERENILHWINFVFIVLFTGECTLKMISLRHYYFTIGWNVFDFVVVILSIVGMFLSELIEKYFVSPTLFRVIRLARIGRILRLIKGAKGIRTLLFALMMSLPALFNIGLLLFLVMFIYAIFGMSNFAYVKHEAGIDDMFNFETFGNSMLCLFQITTSAGWDGLLAPILNKKEPDCDSQMEHPGTLYRGNCGNPPVAMFFFVSYIIICFLIVVNMYIAVILENFSVATEESAEPLSEDDFEMFYEVWERFDPDATQFVEYDKLSDFADALDPPLRMAKPNHIQLIKMDLPMVSGERIHCLDILFAFTKRVLGEGEGLDLLRGQMEERFMASNPSKVSYEPITSTLRRKQEDMSAVVIQRSFRRYLARLALKKAAELCKEQPKGSVMYELEDKEVLVIGQLADNSTSTEKTDMTPSTASLPSYNSATNLEKDQYEKEKREKENRDKDLREQNK</sequence>
<evidence type="ECO:0000256" key="19">
    <source>
        <dbReference type="ARBA" id="ARBA00038083"/>
    </source>
</evidence>
<evidence type="ECO:0000256" key="8">
    <source>
        <dbReference type="ARBA" id="ARBA00022843"/>
    </source>
</evidence>
<reference evidence="29" key="2">
    <citation type="submission" date="2025-09" db="UniProtKB">
        <authorList>
            <consortium name="Ensembl"/>
        </authorList>
    </citation>
    <scope>IDENTIFICATION</scope>
</reference>
<dbReference type="PANTHER" id="PTHR10037">
    <property type="entry name" value="VOLTAGE-GATED CATION CHANNEL CALCIUM AND SODIUM"/>
    <property type="match status" value="1"/>
</dbReference>
<reference evidence="29" key="1">
    <citation type="submission" date="2025-08" db="UniProtKB">
        <authorList>
            <consortium name="Ensembl"/>
        </authorList>
    </citation>
    <scope>IDENTIFICATION</scope>
</reference>
<evidence type="ECO:0000256" key="23">
    <source>
        <dbReference type="SAM" id="Coils"/>
    </source>
</evidence>
<evidence type="ECO:0000256" key="3">
    <source>
        <dbReference type="ARBA" id="ARBA00022461"/>
    </source>
</evidence>
<dbReference type="FunFam" id="1.10.287.70:FF:000006">
    <property type="entry name" value="Sodium channel protein"/>
    <property type="match status" value="1"/>
</dbReference>
<feature type="transmembrane region" description="Helical" evidence="22">
    <location>
        <begin position="1091"/>
        <end position="1109"/>
    </location>
</feature>
<keyword evidence="30" id="KW-1185">Reference proteome</keyword>
<keyword evidence="16 22" id="KW-0739">Sodium transport</keyword>
<accession>A0A674DRZ3</accession>
<dbReference type="Pfam" id="PF00520">
    <property type="entry name" value="Ion_trans"/>
    <property type="match status" value="4"/>
</dbReference>
<keyword evidence="17 22" id="KW-0407">Ion channel</keyword>
<feature type="region of interest" description="Disordered" evidence="24">
    <location>
        <begin position="1838"/>
        <end position="1886"/>
    </location>
</feature>
<comment type="function">
    <text evidence="20">Pore-forming subunit of a voltage-gated sodium (Nav) channel that directly mediates the depolarizing phase of action potentials in excitable membranes. Navs, also called VGSCs (voltage-gated sodium channels) or VDSCs (voltage-dependent sodium channels), operate by switching between closed and open conformations depending on the voltage difference across the membrane. In the open conformation they allow Na(+) ions to selectively pass through the pore, along their electrochemical gradient. The influx of Na+ ions provokes membrane depolarization, initiating the propagation of electrical signals throughout cells and tissues.</text>
</comment>
<feature type="transmembrane region" description="Helical" evidence="22">
    <location>
        <begin position="1130"/>
        <end position="1146"/>
    </location>
</feature>
<comment type="similarity">
    <text evidence="19">Belongs to the sodium channel (TC 1.A.1.10) family. Nav1.4/SCN4A subfamily.</text>
</comment>
<keyword evidence="10 22" id="KW-1133">Transmembrane helix</keyword>
<protein>
    <recommendedName>
        <fullName evidence="22">Sodium channel protein</fullName>
    </recommendedName>
</protein>
<comment type="subcellular location">
    <subcellularLocation>
        <location evidence="1 22">Cell membrane</location>
        <topology evidence="1 22">Multi-pass membrane protein</topology>
    </subcellularLocation>
</comment>
<feature type="compositionally biased region" description="Polar residues" evidence="24">
    <location>
        <begin position="404"/>
        <end position="414"/>
    </location>
</feature>
<feature type="transmembrane region" description="Helical" evidence="22">
    <location>
        <begin position="1329"/>
        <end position="1353"/>
    </location>
</feature>
<dbReference type="Gene3D" id="1.10.238.10">
    <property type="entry name" value="EF-hand"/>
    <property type="match status" value="1"/>
</dbReference>
<feature type="domain" description="Sodium ion transport-associated" evidence="26">
    <location>
        <begin position="900"/>
        <end position="1047"/>
    </location>
</feature>
<feature type="coiled-coil region" evidence="23">
    <location>
        <begin position="354"/>
        <end position="388"/>
    </location>
</feature>
<feature type="transmembrane region" description="Helical" evidence="22">
    <location>
        <begin position="773"/>
        <end position="801"/>
    </location>
</feature>
<keyword evidence="6 22" id="KW-0812">Transmembrane</keyword>